<proteinExistence type="predicted"/>
<keyword evidence="2" id="KW-1003">Cell membrane</keyword>
<dbReference type="AlphaFoldDB" id="A0A7K1FHU5"/>
<feature type="region of interest" description="Disordered" evidence="6">
    <location>
        <begin position="1"/>
        <end position="27"/>
    </location>
</feature>
<protein>
    <submittedName>
        <fullName evidence="8">Uncharacterized protein</fullName>
    </submittedName>
</protein>
<dbReference type="Proteomes" id="UP000460221">
    <property type="component" value="Unassembled WGS sequence"/>
</dbReference>
<evidence type="ECO:0000256" key="3">
    <source>
        <dbReference type="ARBA" id="ARBA00022692"/>
    </source>
</evidence>
<feature type="transmembrane region" description="Helical" evidence="7">
    <location>
        <begin position="289"/>
        <end position="307"/>
    </location>
</feature>
<name>A0A7K1FHU5_9ACTN</name>
<feature type="transmembrane region" description="Helical" evidence="7">
    <location>
        <begin position="151"/>
        <end position="175"/>
    </location>
</feature>
<dbReference type="GO" id="GO:0005886">
    <property type="term" value="C:plasma membrane"/>
    <property type="evidence" value="ECO:0007669"/>
    <property type="project" value="UniProtKB-SubCell"/>
</dbReference>
<gene>
    <name evidence="8" type="ORF">GIS00_02695</name>
</gene>
<evidence type="ECO:0000256" key="1">
    <source>
        <dbReference type="ARBA" id="ARBA00004651"/>
    </source>
</evidence>
<feature type="transmembrane region" description="Helical" evidence="7">
    <location>
        <begin position="260"/>
        <end position="282"/>
    </location>
</feature>
<keyword evidence="3 7" id="KW-0812">Transmembrane</keyword>
<evidence type="ECO:0000256" key="6">
    <source>
        <dbReference type="SAM" id="MobiDB-lite"/>
    </source>
</evidence>
<feature type="transmembrane region" description="Helical" evidence="7">
    <location>
        <begin position="38"/>
        <end position="60"/>
    </location>
</feature>
<comment type="subcellular location">
    <subcellularLocation>
        <location evidence="1">Cell membrane</location>
        <topology evidence="1">Multi-pass membrane protein</topology>
    </subcellularLocation>
</comment>
<dbReference type="Pfam" id="PF03706">
    <property type="entry name" value="LPG_synthase_TM"/>
    <property type="match status" value="1"/>
</dbReference>
<feature type="transmembrane region" description="Helical" evidence="7">
    <location>
        <begin position="75"/>
        <end position="98"/>
    </location>
</feature>
<comment type="caution">
    <text evidence="8">The sequence shown here is derived from an EMBL/GenBank/DDBJ whole genome shotgun (WGS) entry which is preliminary data.</text>
</comment>
<feature type="transmembrane region" description="Helical" evidence="7">
    <location>
        <begin position="313"/>
        <end position="331"/>
    </location>
</feature>
<sequence length="359" mass="37480">MSTDPTGTSEPGALPDTDDDDLQPEAAPANPRRARLKLLLRIVGILVAIAAVALCVRAVVSSWDKVSHDLSTANVWLLVLAFLCGMAGTTGLALNWGATIDLLDGRRWPRTKVVTWFFAGELGKYIPGSVWALIGRGELAHRAGVRRRTSYTATLMAMCLMLIGAVLLCALVVPFELIGGSIGIEALALLIIPAVVVFCLPPVNGFVFHLLEKVSRGRVQIPRIGFARMARLVLGYLPAWALTAAVSVLVAAALGYQQQIGQVAVAALLAWVVGFVAIPVPAGAGIREVVFYTLCGLGEGPGVVVAIAARLALILSDGLGGVVALGALGLLRRKGRDAVIHPENTATRGADAAGVTPSV</sequence>
<feature type="transmembrane region" description="Helical" evidence="7">
    <location>
        <begin position="232"/>
        <end position="254"/>
    </location>
</feature>
<evidence type="ECO:0000256" key="2">
    <source>
        <dbReference type="ARBA" id="ARBA00022475"/>
    </source>
</evidence>
<evidence type="ECO:0000313" key="9">
    <source>
        <dbReference type="Proteomes" id="UP000460221"/>
    </source>
</evidence>
<keyword evidence="4 7" id="KW-1133">Transmembrane helix</keyword>
<evidence type="ECO:0000256" key="5">
    <source>
        <dbReference type="ARBA" id="ARBA00023136"/>
    </source>
</evidence>
<evidence type="ECO:0000256" key="4">
    <source>
        <dbReference type="ARBA" id="ARBA00022989"/>
    </source>
</evidence>
<dbReference type="RefSeq" id="WP_154766841.1">
    <property type="nucleotide sequence ID" value="NZ_WLYK01000001.1"/>
</dbReference>
<reference evidence="8 9" key="1">
    <citation type="submission" date="2019-11" db="EMBL/GenBank/DDBJ databases">
        <authorList>
            <person name="Jiang L.-Q."/>
        </authorList>
    </citation>
    <scope>NUCLEOTIDE SEQUENCE [LARGE SCALE GENOMIC DNA]</scope>
    <source>
        <strain evidence="8 9">YIM 132087</strain>
    </source>
</reference>
<dbReference type="InterPro" id="IPR022791">
    <property type="entry name" value="L-PG_synthase/AglD"/>
</dbReference>
<dbReference type="EMBL" id="WLYK01000001">
    <property type="protein sequence ID" value="MTD12853.1"/>
    <property type="molecule type" value="Genomic_DNA"/>
</dbReference>
<evidence type="ECO:0000313" key="8">
    <source>
        <dbReference type="EMBL" id="MTD12853.1"/>
    </source>
</evidence>
<evidence type="ECO:0000256" key="7">
    <source>
        <dbReference type="SAM" id="Phobius"/>
    </source>
</evidence>
<keyword evidence="9" id="KW-1185">Reference proteome</keyword>
<keyword evidence="5 7" id="KW-0472">Membrane</keyword>
<accession>A0A7K1FHU5</accession>
<feature type="transmembrane region" description="Helical" evidence="7">
    <location>
        <begin position="187"/>
        <end position="211"/>
    </location>
</feature>
<organism evidence="8 9">
    <name type="scientific">Nakamurella alba</name>
    <dbReference type="NCBI Taxonomy" id="2665158"/>
    <lineage>
        <taxon>Bacteria</taxon>
        <taxon>Bacillati</taxon>
        <taxon>Actinomycetota</taxon>
        <taxon>Actinomycetes</taxon>
        <taxon>Nakamurellales</taxon>
        <taxon>Nakamurellaceae</taxon>
        <taxon>Nakamurella</taxon>
    </lineage>
</organism>